<dbReference type="Pfam" id="PF04082">
    <property type="entry name" value="Fungal_trans"/>
    <property type="match status" value="1"/>
</dbReference>
<dbReference type="Proteomes" id="UP001498771">
    <property type="component" value="Unassembled WGS sequence"/>
</dbReference>
<protein>
    <recommendedName>
        <fullName evidence="4">Xylanolytic transcriptional activator regulatory domain-containing protein</fullName>
    </recommendedName>
</protein>
<reference evidence="5 6" key="1">
    <citation type="submission" date="2024-03" db="EMBL/GenBank/DDBJ databases">
        <title>Genome-scale model development and genomic sequencing of the oleaginous clade Lipomyces.</title>
        <authorList>
            <consortium name="Lawrence Berkeley National Laboratory"/>
            <person name="Czajka J.J."/>
            <person name="Han Y."/>
            <person name="Kim J."/>
            <person name="Mondo S.J."/>
            <person name="Hofstad B.A."/>
            <person name="Robles A."/>
            <person name="Haridas S."/>
            <person name="Riley R."/>
            <person name="LaButti K."/>
            <person name="Pangilinan J."/>
            <person name="Andreopoulos W."/>
            <person name="Lipzen A."/>
            <person name="Yan J."/>
            <person name="Wang M."/>
            <person name="Ng V."/>
            <person name="Grigoriev I.V."/>
            <person name="Spatafora J.W."/>
            <person name="Magnuson J.K."/>
            <person name="Baker S.E."/>
            <person name="Pomraning K.R."/>
        </authorList>
    </citation>
    <scope>NUCLEOTIDE SEQUENCE [LARGE SCALE GENOMIC DNA]</scope>
    <source>
        <strain evidence="5 6">Phaff 52-87</strain>
    </source>
</reference>
<feature type="coiled-coil region" evidence="2">
    <location>
        <begin position="29"/>
        <end position="56"/>
    </location>
</feature>
<evidence type="ECO:0000259" key="4">
    <source>
        <dbReference type="Pfam" id="PF04082"/>
    </source>
</evidence>
<name>A0ABR1EYX0_9ASCO</name>
<feature type="region of interest" description="Disordered" evidence="3">
    <location>
        <begin position="61"/>
        <end position="120"/>
    </location>
</feature>
<evidence type="ECO:0000313" key="6">
    <source>
        <dbReference type="Proteomes" id="UP001498771"/>
    </source>
</evidence>
<feature type="compositionally biased region" description="Polar residues" evidence="3">
    <location>
        <begin position="80"/>
        <end position="91"/>
    </location>
</feature>
<keyword evidence="2" id="KW-0175">Coiled coil</keyword>
<dbReference type="PANTHER" id="PTHR47785:SF1">
    <property type="entry name" value="TRANSCRIPTION FACTOR, PUTATIVE (AFU_ORTHOLOGUE AFUA_5G14530)-RELATED"/>
    <property type="match status" value="1"/>
</dbReference>
<dbReference type="InterPro" id="IPR007219">
    <property type="entry name" value="XnlR_reg_dom"/>
</dbReference>
<gene>
    <name evidence="5" type="ORF">BZA70DRAFT_93936</name>
</gene>
<dbReference type="EMBL" id="JBBJBU010000015">
    <property type="protein sequence ID" value="KAK7202804.1"/>
    <property type="molecule type" value="Genomic_DNA"/>
</dbReference>
<evidence type="ECO:0000256" key="2">
    <source>
        <dbReference type="SAM" id="Coils"/>
    </source>
</evidence>
<dbReference type="GeneID" id="90041066"/>
<feature type="domain" description="Xylanolytic transcriptional activator regulatory" evidence="4">
    <location>
        <begin position="232"/>
        <end position="439"/>
    </location>
</feature>
<accession>A0ABR1EYX0</accession>
<dbReference type="InterPro" id="IPR053181">
    <property type="entry name" value="EcdB-like_regulator"/>
</dbReference>
<organism evidence="5 6">
    <name type="scientific">Myxozyma melibiosi</name>
    <dbReference type="NCBI Taxonomy" id="54550"/>
    <lineage>
        <taxon>Eukaryota</taxon>
        <taxon>Fungi</taxon>
        <taxon>Dikarya</taxon>
        <taxon>Ascomycota</taxon>
        <taxon>Saccharomycotina</taxon>
        <taxon>Lipomycetes</taxon>
        <taxon>Lipomycetales</taxon>
        <taxon>Lipomycetaceae</taxon>
        <taxon>Myxozyma</taxon>
    </lineage>
</organism>
<dbReference type="RefSeq" id="XP_064765837.1">
    <property type="nucleotide sequence ID" value="XM_064915554.1"/>
</dbReference>
<evidence type="ECO:0000256" key="1">
    <source>
        <dbReference type="ARBA" id="ARBA00023242"/>
    </source>
</evidence>
<keyword evidence="6" id="KW-1185">Reference proteome</keyword>
<dbReference type="PANTHER" id="PTHR47785">
    <property type="entry name" value="ZN(II)2CYS6 TRANSCRIPTION FACTOR (EUROFUNG)-RELATED-RELATED"/>
    <property type="match status" value="1"/>
</dbReference>
<proteinExistence type="predicted"/>
<sequence length="605" mass="66929">MSFPRKRAAVACDFCRFNFTNDQPPPRNLEDRLQTIEDLLAKHEQLIQNITTLQALNAATAASSSSKHSSPHDDGPSPSQISSAASNNGQQHLWPHPSLSASPDSPHPLPHNPVFYPSADTNPDAAPAFTIPTKHDTMAIRVLALPQIRALVGDYPLDYFYDIEVRRPVPWDTTPHSTSTAHVELPALNRKTCDALLAQFARKVHVHHPIVDTRELARVCERACEDGLDWTLESAILMTALALGAAATKHSDNSQQQPAGIEYFSPAYRIIWAASAADLSANTAVAQGLVLAGLYMAYIVRPISSWKLIHAASTNVQLGLTRLSNARASSENSPSNPAADPRELEIRLFWSCFLIECDRLAEFELPRSGIESIVDDMPLPTISSDPVDPAMVYFLAEISIRRLLNRVHNSLYTTSSGKRSLHSLLKICDELNRQLELWYDSIPEVVRPDLSLSPSSSLSADDEENDRALVLRIRYYATRHIIFRPFVLRVIDPSLPASETYGPHKPRVLENCHRCLDSIRRYIHSAGYILRHPSPYTWTLSQSSLGAILVATAASADESGVLKGCVGDVGELRDIVLGNIRPWSEEGSSIASVVRILEHIQWRQG</sequence>
<evidence type="ECO:0000313" key="5">
    <source>
        <dbReference type="EMBL" id="KAK7202804.1"/>
    </source>
</evidence>
<keyword evidence="1" id="KW-0539">Nucleus</keyword>
<dbReference type="CDD" id="cd12148">
    <property type="entry name" value="fungal_TF_MHR"/>
    <property type="match status" value="1"/>
</dbReference>
<evidence type="ECO:0000256" key="3">
    <source>
        <dbReference type="SAM" id="MobiDB-lite"/>
    </source>
</evidence>
<comment type="caution">
    <text evidence="5">The sequence shown here is derived from an EMBL/GenBank/DDBJ whole genome shotgun (WGS) entry which is preliminary data.</text>
</comment>